<evidence type="ECO:0000256" key="7">
    <source>
        <dbReference type="ARBA" id="ARBA00023136"/>
    </source>
</evidence>
<evidence type="ECO:0000256" key="13">
    <source>
        <dbReference type="SAM" id="SignalP"/>
    </source>
</evidence>
<dbReference type="InterPro" id="IPR000832">
    <property type="entry name" value="GPCR_2_secretin-like"/>
</dbReference>
<dbReference type="InterPro" id="IPR017981">
    <property type="entry name" value="GPCR_2-like_7TM"/>
</dbReference>
<keyword evidence="8 17" id="KW-0675">Receptor</keyword>
<feature type="signal peptide" evidence="13">
    <location>
        <begin position="1"/>
        <end position="26"/>
    </location>
</feature>
<feature type="region of interest" description="Disordered" evidence="11">
    <location>
        <begin position="360"/>
        <end position="379"/>
    </location>
</feature>
<keyword evidence="13" id="KW-0732">Signal</keyword>
<evidence type="ECO:0000259" key="14">
    <source>
        <dbReference type="PROSITE" id="PS50227"/>
    </source>
</evidence>
<gene>
    <name evidence="17" type="primary">GIPR</name>
</gene>
<dbReference type="InterPro" id="IPR001749">
    <property type="entry name" value="GPCR_2_GIP_rcpt"/>
</dbReference>
<feature type="domain" description="G-protein coupled receptors family 2 profile 2" evidence="15">
    <location>
        <begin position="280"/>
        <end position="338"/>
    </location>
</feature>
<evidence type="ECO:0000313" key="16">
    <source>
        <dbReference type="Proteomes" id="UP000694856"/>
    </source>
</evidence>
<evidence type="ECO:0000313" key="17">
    <source>
        <dbReference type="RefSeq" id="XP_032341675.1"/>
    </source>
</evidence>
<dbReference type="GeneID" id="102508505"/>
<evidence type="ECO:0000259" key="15">
    <source>
        <dbReference type="PROSITE" id="PS50261"/>
    </source>
</evidence>
<dbReference type="Gene3D" id="1.20.1070.10">
    <property type="entry name" value="Rhodopsin 7-helix transmembrane proteins"/>
    <property type="match status" value="1"/>
</dbReference>
<dbReference type="GO" id="GO:0008528">
    <property type="term" value="F:G protein-coupled peptide receptor activity"/>
    <property type="evidence" value="ECO:0007669"/>
    <property type="project" value="TreeGrafter"/>
</dbReference>
<keyword evidence="5 12" id="KW-1133">Transmembrane helix</keyword>
<dbReference type="GO" id="GO:0007188">
    <property type="term" value="P:adenylate cyclase-modulating G protein-coupled receptor signaling pathway"/>
    <property type="evidence" value="ECO:0007669"/>
    <property type="project" value="TreeGrafter"/>
</dbReference>
<dbReference type="GO" id="GO:0017046">
    <property type="term" value="F:peptide hormone binding"/>
    <property type="evidence" value="ECO:0007669"/>
    <property type="project" value="TreeGrafter"/>
</dbReference>
<organism evidence="16 17">
    <name type="scientific">Camelus ferus</name>
    <name type="common">Wild bactrian camel</name>
    <name type="synonym">Camelus bactrianus ferus</name>
    <dbReference type="NCBI Taxonomy" id="419612"/>
    <lineage>
        <taxon>Eukaryota</taxon>
        <taxon>Metazoa</taxon>
        <taxon>Chordata</taxon>
        <taxon>Craniata</taxon>
        <taxon>Vertebrata</taxon>
        <taxon>Euteleostomi</taxon>
        <taxon>Mammalia</taxon>
        <taxon>Eutheria</taxon>
        <taxon>Laurasiatheria</taxon>
        <taxon>Artiodactyla</taxon>
        <taxon>Tylopoda</taxon>
        <taxon>Camelidae</taxon>
        <taxon>Camelus</taxon>
    </lineage>
</organism>
<comment type="subcellular location">
    <subcellularLocation>
        <location evidence="1">Cell membrane</location>
        <topology evidence="1">Multi-pass membrane protein</topology>
    </subcellularLocation>
</comment>
<dbReference type="InterPro" id="IPR036445">
    <property type="entry name" value="GPCR_2_extracell_dom_sf"/>
</dbReference>
<name>A0A8B8THG4_CAMFR</name>
<feature type="domain" description="G-protein coupled receptors family 2 profile 1" evidence="14">
    <location>
        <begin position="46"/>
        <end position="123"/>
    </location>
</feature>
<feature type="compositionally biased region" description="Basic and acidic residues" evidence="11">
    <location>
        <begin position="360"/>
        <end position="370"/>
    </location>
</feature>
<evidence type="ECO:0000256" key="1">
    <source>
        <dbReference type="ARBA" id="ARBA00004651"/>
    </source>
</evidence>
<feature type="chain" id="PRO_5034826875" evidence="13">
    <location>
        <begin position="27"/>
        <end position="409"/>
    </location>
</feature>
<dbReference type="PROSITE" id="PS50227">
    <property type="entry name" value="G_PROTEIN_RECEP_F2_3"/>
    <property type="match status" value="1"/>
</dbReference>
<dbReference type="PRINTS" id="PR01129">
    <property type="entry name" value="GIPRECEPTOR"/>
</dbReference>
<evidence type="ECO:0000256" key="4">
    <source>
        <dbReference type="ARBA" id="ARBA00022692"/>
    </source>
</evidence>
<evidence type="ECO:0000256" key="11">
    <source>
        <dbReference type="SAM" id="MobiDB-lite"/>
    </source>
</evidence>
<dbReference type="CTD" id="2696"/>
<dbReference type="AlphaFoldDB" id="A0A8B8THG4"/>
<accession>A0A8B8THG4</accession>
<feature type="transmembrane region" description="Helical" evidence="12">
    <location>
        <begin position="140"/>
        <end position="163"/>
    </location>
</feature>
<keyword evidence="7 12" id="KW-0472">Membrane</keyword>
<comment type="similarity">
    <text evidence="2">Belongs to the G-protein coupled receptor 2 family.</text>
</comment>
<dbReference type="RefSeq" id="XP_032341675.1">
    <property type="nucleotide sequence ID" value="XM_032485784.1"/>
</dbReference>
<dbReference type="InterPro" id="IPR050332">
    <property type="entry name" value="GPCR_2"/>
</dbReference>
<sequence length="409" mass="45753">MTLNCPPWRLLLLLSPWGPLLRRAEAGSEGQTAGELYQRWERYRRECQETLEAMEPPAGLACNGSFDMYVCWDYTAPNATARASCPWYLPWHRQVAAGFVLRQCGSDGQWGPWRDHSQCENPEKNGAFQDQRLILERLQVVYTVGYSLSFATLLFALLILSFFSHPHPRPSASSNWPLSWGSGPSPVESGPSCLSHSPGHDPVLRGRQLYVAAGGGHLPAQPPGPCGRLRGGPLPLLHARRLGCWERNDIKAIWWIIRTPILLTILVRTRQMRCPDYRLRLARSTLTLVPLLGVHEVVFAPVTEEQARGTLRLAKLGFEIFLSSFQGFLVSILYCFINKEVQSEIRRGWHRCRLRHSLGGEEPRQPRERAFPTLSSGSGPGQVVAGRALCSRALPGPGVEASRVLESYC</sequence>
<keyword evidence="16" id="KW-1185">Reference proteome</keyword>
<protein>
    <submittedName>
        <fullName evidence="17">Gastric inhibitory polypeptide receptor isoform X9</fullName>
    </submittedName>
</protein>
<evidence type="ECO:0000256" key="12">
    <source>
        <dbReference type="SAM" id="Phobius"/>
    </source>
</evidence>
<evidence type="ECO:0000256" key="5">
    <source>
        <dbReference type="ARBA" id="ARBA00022989"/>
    </source>
</evidence>
<evidence type="ECO:0000256" key="6">
    <source>
        <dbReference type="ARBA" id="ARBA00023040"/>
    </source>
</evidence>
<dbReference type="InterPro" id="IPR017983">
    <property type="entry name" value="GPCR_2_secretin-like_CS"/>
</dbReference>
<dbReference type="Proteomes" id="UP000694856">
    <property type="component" value="Chromosome 9"/>
</dbReference>
<proteinExistence type="inferred from homology"/>
<keyword evidence="10" id="KW-0807">Transducer</keyword>
<dbReference type="PANTHER" id="PTHR45620:SF5">
    <property type="entry name" value="GASTRIC INHIBITORY POLYPEPTIDE RECEPTOR"/>
    <property type="match status" value="1"/>
</dbReference>
<evidence type="ECO:0000256" key="2">
    <source>
        <dbReference type="ARBA" id="ARBA00005314"/>
    </source>
</evidence>
<dbReference type="Gene3D" id="4.10.1240.10">
    <property type="entry name" value="GPCR, family 2, extracellular hormone receptor domain"/>
    <property type="match status" value="1"/>
</dbReference>
<dbReference type="PANTHER" id="PTHR45620">
    <property type="entry name" value="PDF RECEPTOR-LIKE PROTEIN-RELATED"/>
    <property type="match status" value="1"/>
</dbReference>
<keyword evidence="9" id="KW-0325">Glycoprotein</keyword>
<dbReference type="SMART" id="SM00008">
    <property type="entry name" value="HormR"/>
    <property type="match status" value="1"/>
</dbReference>
<evidence type="ECO:0000256" key="9">
    <source>
        <dbReference type="ARBA" id="ARBA00023180"/>
    </source>
</evidence>
<feature type="transmembrane region" description="Helical" evidence="12">
    <location>
        <begin position="281"/>
        <end position="300"/>
    </location>
</feature>
<evidence type="ECO:0000256" key="8">
    <source>
        <dbReference type="ARBA" id="ARBA00023170"/>
    </source>
</evidence>
<keyword evidence="3" id="KW-1003">Cell membrane</keyword>
<dbReference type="InterPro" id="IPR001879">
    <property type="entry name" value="GPCR_2_extracellular_dom"/>
</dbReference>
<dbReference type="SUPFAM" id="SSF111418">
    <property type="entry name" value="Hormone receptor domain"/>
    <property type="match status" value="1"/>
</dbReference>
<feature type="transmembrane region" description="Helical" evidence="12">
    <location>
        <begin position="320"/>
        <end position="337"/>
    </location>
</feature>
<keyword evidence="6" id="KW-0297">G-protein coupled receptor</keyword>
<reference evidence="17" key="1">
    <citation type="submission" date="2025-08" db="UniProtKB">
        <authorList>
            <consortium name="RefSeq"/>
        </authorList>
    </citation>
    <scope>IDENTIFICATION</scope>
    <source>
        <tissue evidence="17">Ear skin</tissue>
    </source>
</reference>
<dbReference type="PROSITE" id="PS00649">
    <property type="entry name" value="G_PROTEIN_RECEP_F2_1"/>
    <property type="match status" value="1"/>
</dbReference>
<keyword evidence="4 12" id="KW-0812">Transmembrane</keyword>
<dbReference type="GO" id="GO:0016519">
    <property type="term" value="F:gastric inhibitory peptide receptor activity"/>
    <property type="evidence" value="ECO:0007669"/>
    <property type="project" value="InterPro"/>
</dbReference>
<dbReference type="PROSITE" id="PS50261">
    <property type="entry name" value="G_PROTEIN_RECEP_F2_4"/>
    <property type="match status" value="1"/>
</dbReference>
<dbReference type="GO" id="GO:0005886">
    <property type="term" value="C:plasma membrane"/>
    <property type="evidence" value="ECO:0007669"/>
    <property type="project" value="UniProtKB-SubCell"/>
</dbReference>
<dbReference type="FunFam" id="4.10.1240.10:FF:000019">
    <property type="entry name" value="Gastric inhibitory polypeptide receptor"/>
    <property type="match status" value="1"/>
</dbReference>
<dbReference type="GO" id="GO:0007166">
    <property type="term" value="P:cell surface receptor signaling pathway"/>
    <property type="evidence" value="ECO:0007669"/>
    <property type="project" value="InterPro"/>
</dbReference>
<dbReference type="Pfam" id="PF02793">
    <property type="entry name" value="HRM"/>
    <property type="match status" value="1"/>
</dbReference>
<dbReference type="PROSITE" id="PS00650">
    <property type="entry name" value="G_PROTEIN_RECEP_F2_2"/>
    <property type="match status" value="1"/>
</dbReference>
<dbReference type="Pfam" id="PF00002">
    <property type="entry name" value="7tm_2"/>
    <property type="match status" value="1"/>
</dbReference>
<evidence type="ECO:0000256" key="10">
    <source>
        <dbReference type="ARBA" id="ARBA00023224"/>
    </source>
</evidence>
<evidence type="ECO:0000256" key="3">
    <source>
        <dbReference type="ARBA" id="ARBA00022475"/>
    </source>
</evidence>